<dbReference type="InterPro" id="IPR002931">
    <property type="entry name" value="Transglutaminase-like"/>
</dbReference>
<organism evidence="2 3">
    <name type="scientific">Parasphingorhabdus halotolerans</name>
    <dbReference type="NCBI Taxonomy" id="2725558"/>
    <lineage>
        <taxon>Bacteria</taxon>
        <taxon>Pseudomonadati</taxon>
        <taxon>Pseudomonadota</taxon>
        <taxon>Alphaproteobacteria</taxon>
        <taxon>Sphingomonadales</taxon>
        <taxon>Sphingomonadaceae</taxon>
        <taxon>Parasphingorhabdus</taxon>
    </lineage>
</organism>
<dbReference type="KEGG" id="phao:HF685_08715"/>
<reference evidence="2 3" key="1">
    <citation type="submission" date="2020-04" db="EMBL/GenBank/DDBJ databases">
        <title>Genome sequence for Sphingorhabdus sp. strain M1.</title>
        <authorList>
            <person name="Park S.-J."/>
        </authorList>
    </citation>
    <scope>NUCLEOTIDE SEQUENCE [LARGE SCALE GENOMIC DNA]</scope>
    <source>
        <strain evidence="2 3">JK6</strain>
    </source>
</reference>
<accession>A0A6H2DNM2</accession>
<dbReference type="PANTHER" id="PTHR33490">
    <property type="entry name" value="BLR5614 PROTEIN-RELATED"/>
    <property type="match status" value="1"/>
</dbReference>
<dbReference type="InterPro" id="IPR013589">
    <property type="entry name" value="Bac_transglu_N"/>
</dbReference>
<dbReference type="Gene3D" id="3.10.620.30">
    <property type="match status" value="1"/>
</dbReference>
<dbReference type="Pfam" id="PF01841">
    <property type="entry name" value="Transglut_core"/>
    <property type="match status" value="1"/>
</dbReference>
<feature type="domain" description="Transglutaminase-like" evidence="1">
    <location>
        <begin position="159"/>
        <end position="223"/>
    </location>
</feature>
<dbReference type="PANTHER" id="PTHR33490:SF6">
    <property type="entry name" value="SLL1049 PROTEIN"/>
    <property type="match status" value="1"/>
</dbReference>
<dbReference type="Proteomes" id="UP000501600">
    <property type="component" value="Chromosome"/>
</dbReference>
<dbReference type="AlphaFoldDB" id="A0A6H2DNM2"/>
<dbReference type="SMART" id="SM00460">
    <property type="entry name" value="TGc"/>
    <property type="match status" value="1"/>
</dbReference>
<dbReference type="EMBL" id="CP051217">
    <property type="protein sequence ID" value="QJB69351.1"/>
    <property type="molecule type" value="Genomic_DNA"/>
</dbReference>
<protein>
    <submittedName>
        <fullName evidence="2">Transglutaminase family protein</fullName>
    </submittedName>
</protein>
<sequence length="266" mass="29316">MRLTVNHTTTYKYDAPVDYGLQQVRLTPKERAGQKTIEWNLTVEGGKKELSFTDQHSNCVDLVSIDPGGDQITIHCNGEIEVSETTGVLGQHQGFMALWNFQQETALTRGGAKITALIEELGNDYTDDIAKAHALSALIVKHVPYLIGKTDAETTTEGALKVAGGVCQDHAHIFITAMRLLGYPARYVSGYLMMNDRIDQDATHAWAEAHFDGIGWVGFDVSNGYSPDERYIRVATGLDYSDASPVSGMRYGDTKENMVVQLQVQQ</sequence>
<evidence type="ECO:0000313" key="2">
    <source>
        <dbReference type="EMBL" id="QJB69351.1"/>
    </source>
</evidence>
<dbReference type="InterPro" id="IPR038765">
    <property type="entry name" value="Papain-like_cys_pep_sf"/>
</dbReference>
<proteinExistence type="predicted"/>
<dbReference type="SUPFAM" id="SSF54001">
    <property type="entry name" value="Cysteine proteinases"/>
    <property type="match status" value="1"/>
</dbReference>
<dbReference type="RefSeq" id="WP_168819335.1">
    <property type="nucleotide sequence ID" value="NZ_CP051217.1"/>
</dbReference>
<evidence type="ECO:0000313" key="3">
    <source>
        <dbReference type="Proteomes" id="UP000501600"/>
    </source>
</evidence>
<gene>
    <name evidence="2" type="ORF">HF685_08715</name>
</gene>
<dbReference type="Pfam" id="PF08379">
    <property type="entry name" value="Bact_transglu_N"/>
    <property type="match status" value="1"/>
</dbReference>
<evidence type="ECO:0000259" key="1">
    <source>
        <dbReference type="SMART" id="SM00460"/>
    </source>
</evidence>
<keyword evidence="3" id="KW-1185">Reference proteome</keyword>
<name>A0A6H2DNM2_9SPHN</name>